<keyword evidence="4" id="KW-0560">Oxidoreductase</keyword>
<dbReference type="InterPro" id="IPR046799">
    <property type="entry name" value="ROXA-like_wH"/>
</dbReference>
<evidence type="ECO:0000259" key="6">
    <source>
        <dbReference type="PROSITE" id="PS51184"/>
    </source>
</evidence>
<gene>
    <name evidence="7" type="ORF">GCM10011282_03160</name>
</gene>
<feature type="domain" description="JmjC" evidence="6">
    <location>
        <begin position="99"/>
        <end position="225"/>
    </location>
</feature>
<proteinExistence type="predicted"/>
<dbReference type="Gene3D" id="2.60.120.650">
    <property type="entry name" value="Cupin"/>
    <property type="match status" value="1"/>
</dbReference>
<name>A0ABQ2X5E7_9BURK</name>
<dbReference type="InterPro" id="IPR003347">
    <property type="entry name" value="JmjC_dom"/>
</dbReference>
<evidence type="ECO:0000256" key="1">
    <source>
        <dbReference type="ARBA" id="ARBA00001954"/>
    </source>
</evidence>
<dbReference type="SUPFAM" id="SSF51197">
    <property type="entry name" value="Clavaminate synthase-like"/>
    <property type="match status" value="1"/>
</dbReference>
<evidence type="ECO:0000256" key="4">
    <source>
        <dbReference type="ARBA" id="ARBA00023002"/>
    </source>
</evidence>
<comment type="caution">
    <text evidence="7">The sequence shown here is derived from an EMBL/GenBank/DDBJ whole genome shotgun (WGS) entry which is preliminary data.</text>
</comment>
<evidence type="ECO:0000313" key="7">
    <source>
        <dbReference type="EMBL" id="GGX00642.1"/>
    </source>
</evidence>
<dbReference type="PANTHER" id="PTHR13096:SF8">
    <property type="entry name" value="RIBOSOMAL OXYGENASE 1"/>
    <property type="match status" value="1"/>
</dbReference>
<evidence type="ECO:0000256" key="5">
    <source>
        <dbReference type="ARBA" id="ARBA00023004"/>
    </source>
</evidence>
<keyword evidence="2" id="KW-0479">Metal-binding</keyword>
<organism evidence="7 8">
    <name type="scientific">Undibacterium macrobrachii</name>
    <dbReference type="NCBI Taxonomy" id="1119058"/>
    <lineage>
        <taxon>Bacteria</taxon>
        <taxon>Pseudomonadati</taxon>
        <taxon>Pseudomonadota</taxon>
        <taxon>Betaproteobacteria</taxon>
        <taxon>Burkholderiales</taxon>
        <taxon>Oxalobacteraceae</taxon>
        <taxon>Undibacterium</taxon>
    </lineage>
</organism>
<dbReference type="EMBL" id="BMYT01000001">
    <property type="protein sequence ID" value="GGX00642.1"/>
    <property type="molecule type" value="Genomic_DNA"/>
</dbReference>
<sequence>MKKNTTALTLLGGITPEEFFATYWQKKPLLIRQAIPNFKALFSPEELFEMAGRDDVESRLICFFNQHWEMKNGPIEKIPVKEKKDWTLLIQGVNLHQAKADELLRQFRFAPDARLDDLMISYAREGGGVGPHFDSYDVFLLQAHGQRRWQISAQKDLSLIEGMPLKILRNFKPEQEYILEPGDMLYLPPHYAHDGVALGECMTYSIGFKSPSFQELGEGFLQFMADTIDLPGRYADPELEASKNPAELGTAMIEKICAELEKIKLGREDMTIFLGEYLTEPKASVFFDSPEKPLSPQKFTAAAFKYGVKLALKTQMLYQAKHVFINGESFSVGKSDKQILSLLANQRFLSSEEIAKASDDVLEAFCIWYEDGWLQLSKK</sequence>
<keyword evidence="8" id="KW-1185">Reference proteome</keyword>
<dbReference type="PANTHER" id="PTHR13096">
    <property type="entry name" value="MINA53 MYC INDUCED NUCLEAR ANTIGEN"/>
    <property type="match status" value="1"/>
</dbReference>
<dbReference type="SMART" id="SM00558">
    <property type="entry name" value="JmjC"/>
    <property type="match status" value="1"/>
</dbReference>
<keyword evidence="5" id="KW-0408">Iron</keyword>
<evidence type="ECO:0000313" key="8">
    <source>
        <dbReference type="Proteomes" id="UP000620127"/>
    </source>
</evidence>
<dbReference type="Proteomes" id="UP000620127">
    <property type="component" value="Unassembled WGS sequence"/>
</dbReference>
<dbReference type="PROSITE" id="PS51184">
    <property type="entry name" value="JMJC"/>
    <property type="match status" value="1"/>
</dbReference>
<dbReference type="Gene3D" id="3.40.366.30">
    <property type="entry name" value="50S ribosomal protein L16 arginine hydroxylase, Chain A, Domain 2"/>
    <property type="match status" value="1"/>
</dbReference>
<accession>A0ABQ2X5E7</accession>
<reference evidence="8" key="1">
    <citation type="journal article" date="2019" name="Int. J. Syst. Evol. Microbiol.">
        <title>The Global Catalogue of Microorganisms (GCM) 10K type strain sequencing project: providing services to taxonomists for standard genome sequencing and annotation.</title>
        <authorList>
            <consortium name="The Broad Institute Genomics Platform"/>
            <consortium name="The Broad Institute Genome Sequencing Center for Infectious Disease"/>
            <person name="Wu L."/>
            <person name="Ma J."/>
        </authorList>
    </citation>
    <scope>NUCLEOTIDE SEQUENCE [LARGE SCALE GENOMIC DNA]</scope>
    <source>
        <strain evidence="8">KCTC 23916</strain>
    </source>
</reference>
<evidence type="ECO:0000256" key="2">
    <source>
        <dbReference type="ARBA" id="ARBA00022723"/>
    </source>
</evidence>
<dbReference type="InterPro" id="IPR039994">
    <property type="entry name" value="NO66-like"/>
</dbReference>
<comment type="cofactor">
    <cofactor evidence="1">
        <name>Fe(2+)</name>
        <dbReference type="ChEBI" id="CHEBI:29033"/>
    </cofactor>
</comment>
<dbReference type="RefSeq" id="WP_189344259.1">
    <property type="nucleotide sequence ID" value="NZ_BMYT01000001.1"/>
</dbReference>
<dbReference type="Pfam" id="PF20514">
    <property type="entry name" value="WHD_ROXA"/>
    <property type="match status" value="1"/>
</dbReference>
<dbReference type="Pfam" id="PF08007">
    <property type="entry name" value="JmjC_2"/>
    <property type="match status" value="1"/>
</dbReference>
<keyword evidence="3" id="KW-0223">Dioxygenase</keyword>
<evidence type="ECO:0000256" key="3">
    <source>
        <dbReference type="ARBA" id="ARBA00022964"/>
    </source>
</evidence>
<protein>
    <recommendedName>
        <fullName evidence="6">JmjC domain-containing protein</fullName>
    </recommendedName>
</protein>